<feature type="domain" description="STIM1/2 EF-hand" evidence="1">
    <location>
        <begin position="10"/>
        <end position="44"/>
    </location>
</feature>
<keyword evidence="3" id="KW-1185">Reference proteome</keyword>
<evidence type="ECO:0000313" key="2">
    <source>
        <dbReference type="EMBL" id="UYV75305.1"/>
    </source>
</evidence>
<protein>
    <submittedName>
        <fullName evidence="2">STIM2</fullName>
    </submittedName>
</protein>
<organism evidence="2 3">
    <name type="scientific">Cordylochernes scorpioides</name>
    <dbReference type="NCBI Taxonomy" id="51811"/>
    <lineage>
        <taxon>Eukaryota</taxon>
        <taxon>Metazoa</taxon>
        <taxon>Ecdysozoa</taxon>
        <taxon>Arthropoda</taxon>
        <taxon>Chelicerata</taxon>
        <taxon>Arachnida</taxon>
        <taxon>Pseudoscorpiones</taxon>
        <taxon>Cheliferoidea</taxon>
        <taxon>Chernetidae</taxon>
        <taxon>Cordylochernes</taxon>
    </lineage>
</organism>
<proteinExistence type="predicted"/>
<accession>A0ABY6L6B7</accession>
<reference evidence="2 3" key="1">
    <citation type="submission" date="2022-01" db="EMBL/GenBank/DDBJ databases">
        <title>A chromosomal length assembly of Cordylochernes scorpioides.</title>
        <authorList>
            <person name="Zeh D."/>
            <person name="Zeh J."/>
        </authorList>
    </citation>
    <scope>NUCLEOTIDE SEQUENCE [LARGE SCALE GENOMIC DNA]</scope>
    <source>
        <strain evidence="2">IN4F17</strain>
        <tissue evidence="2">Whole Body</tissue>
    </source>
</reference>
<evidence type="ECO:0000313" key="3">
    <source>
        <dbReference type="Proteomes" id="UP001235939"/>
    </source>
</evidence>
<gene>
    <name evidence="2" type="ORF">LAZ67_12003394</name>
</gene>
<evidence type="ECO:0000259" key="1">
    <source>
        <dbReference type="Pfam" id="PF25578"/>
    </source>
</evidence>
<dbReference type="Proteomes" id="UP001235939">
    <property type="component" value="Chromosome 12"/>
</dbReference>
<dbReference type="InterPro" id="IPR057835">
    <property type="entry name" value="EF-hand_STIM1/2"/>
</dbReference>
<dbReference type="EMBL" id="CP092874">
    <property type="protein sequence ID" value="UYV75305.1"/>
    <property type="molecule type" value="Genomic_DNA"/>
</dbReference>
<dbReference type="Gene3D" id="1.10.238.180">
    <property type="match status" value="1"/>
</dbReference>
<dbReference type="Pfam" id="PF25578">
    <property type="entry name" value="EF-hand_STIM1"/>
    <property type="match status" value="1"/>
</dbReference>
<sequence>MTAGWDCGLLDACLDKEGFAAILALHQQLDDDANGNVDIAESDEPATPRHIIDCIDSSIDELYSAFAGPKPG</sequence>
<name>A0ABY6L6B7_9ARAC</name>